<feature type="compositionally biased region" description="Polar residues" evidence="1">
    <location>
        <begin position="18"/>
        <end position="33"/>
    </location>
</feature>
<organism evidence="2 3">
    <name type="scientific">Periplaneta americana</name>
    <name type="common">American cockroach</name>
    <name type="synonym">Blatta americana</name>
    <dbReference type="NCBI Taxonomy" id="6978"/>
    <lineage>
        <taxon>Eukaryota</taxon>
        <taxon>Metazoa</taxon>
        <taxon>Ecdysozoa</taxon>
        <taxon>Arthropoda</taxon>
        <taxon>Hexapoda</taxon>
        <taxon>Insecta</taxon>
        <taxon>Pterygota</taxon>
        <taxon>Neoptera</taxon>
        <taxon>Polyneoptera</taxon>
        <taxon>Dictyoptera</taxon>
        <taxon>Blattodea</taxon>
        <taxon>Blattoidea</taxon>
        <taxon>Blattidae</taxon>
        <taxon>Blattinae</taxon>
        <taxon>Periplaneta</taxon>
    </lineage>
</organism>
<comment type="caution">
    <text evidence="2">The sequence shown here is derived from an EMBL/GenBank/DDBJ whole genome shotgun (WGS) entry which is preliminary data.</text>
</comment>
<sequence length="181" mass="21418">MDFLENKLDTKIEQKIQQRLMRQSPEKTTLTEKMTNHVRDEENATSEENNKNYQDCQKETEWGRTRSEERTPQTIQQGPSTGSTEEECELEVADKMAWLYIGRLKPNITTNNVRKFLKRNGFKGNIECEKLSTRGERKAFKIGFPYSYLENTQKTDFWPQGIVVRRYHFRRKAEDTGVELQ</sequence>
<gene>
    <name evidence="2" type="ORF">ANN_03383</name>
</gene>
<keyword evidence="3" id="KW-1185">Reference proteome</keyword>
<reference evidence="2 3" key="1">
    <citation type="journal article" date="2022" name="Allergy">
        <title>Genome assembly and annotation of Periplaneta americana reveal a comprehensive cockroach allergen profile.</title>
        <authorList>
            <person name="Wang L."/>
            <person name="Xiong Q."/>
            <person name="Saelim N."/>
            <person name="Wang L."/>
            <person name="Nong W."/>
            <person name="Wan A.T."/>
            <person name="Shi M."/>
            <person name="Liu X."/>
            <person name="Cao Q."/>
            <person name="Hui J.H.L."/>
            <person name="Sookrung N."/>
            <person name="Leung T.F."/>
            <person name="Tungtrongchitr A."/>
            <person name="Tsui S.K.W."/>
        </authorList>
    </citation>
    <scope>NUCLEOTIDE SEQUENCE [LARGE SCALE GENOMIC DNA]</scope>
    <source>
        <strain evidence="2">PWHHKU_190912</strain>
    </source>
</reference>
<feature type="compositionally biased region" description="Basic and acidic residues" evidence="1">
    <location>
        <begin position="56"/>
        <end position="71"/>
    </location>
</feature>
<evidence type="ECO:0000256" key="1">
    <source>
        <dbReference type="SAM" id="MobiDB-lite"/>
    </source>
</evidence>
<dbReference type="EMBL" id="JAJSOF020000001">
    <property type="protein sequence ID" value="KAJ4451905.1"/>
    <property type="molecule type" value="Genomic_DNA"/>
</dbReference>
<evidence type="ECO:0000313" key="2">
    <source>
        <dbReference type="EMBL" id="KAJ4451905.1"/>
    </source>
</evidence>
<dbReference type="Proteomes" id="UP001148838">
    <property type="component" value="Unassembled WGS sequence"/>
</dbReference>
<proteinExistence type="predicted"/>
<evidence type="ECO:0000313" key="3">
    <source>
        <dbReference type="Proteomes" id="UP001148838"/>
    </source>
</evidence>
<accession>A0ABQ8U4A9</accession>
<feature type="compositionally biased region" description="Polar residues" evidence="1">
    <location>
        <begin position="72"/>
        <end position="83"/>
    </location>
</feature>
<protein>
    <submittedName>
        <fullName evidence="2">Uncharacterized protein</fullName>
    </submittedName>
</protein>
<feature type="region of interest" description="Disordered" evidence="1">
    <location>
        <begin position="18"/>
        <end position="86"/>
    </location>
</feature>
<name>A0ABQ8U4A9_PERAM</name>